<feature type="region of interest" description="Disordered" evidence="1">
    <location>
        <begin position="157"/>
        <end position="190"/>
    </location>
</feature>
<keyword evidence="3" id="KW-1185">Reference proteome</keyword>
<evidence type="ECO:0000313" key="2">
    <source>
        <dbReference type="EMBL" id="CAI2368199.1"/>
    </source>
</evidence>
<comment type="caution">
    <text evidence="2">The sequence shown here is derived from an EMBL/GenBank/DDBJ whole genome shotgun (WGS) entry which is preliminary data.</text>
</comment>
<protein>
    <submittedName>
        <fullName evidence="2">Uncharacterized protein</fullName>
    </submittedName>
</protein>
<dbReference type="AlphaFoldDB" id="A0AAD1X9K2"/>
<organism evidence="2 3">
    <name type="scientific">Euplotes crassus</name>
    <dbReference type="NCBI Taxonomy" id="5936"/>
    <lineage>
        <taxon>Eukaryota</taxon>
        <taxon>Sar</taxon>
        <taxon>Alveolata</taxon>
        <taxon>Ciliophora</taxon>
        <taxon>Intramacronucleata</taxon>
        <taxon>Spirotrichea</taxon>
        <taxon>Hypotrichia</taxon>
        <taxon>Euplotida</taxon>
        <taxon>Euplotidae</taxon>
        <taxon>Moneuplotes</taxon>
    </lineage>
</organism>
<gene>
    <name evidence="2" type="ORF">ECRASSUSDP1_LOCUS9490</name>
</gene>
<dbReference type="Proteomes" id="UP001295684">
    <property type="component" value="Unassembled WGS sequence"/>
</dbReference>
<name>A0AAD1X9K2_EUPCR</name>
<feature type="compositionally biased region" description="Basic and acidic residues" evidence="1">
    <location>
        <begin position="157"/>
        <end position="173"/>
    </location>
</feature>
<dbReference type="EMBL" id="CAMPGE010009328">
    <property type="protein sequence ID" value="CAI2368199.1"/>
    <property type="molecule type" value="Genomic_DNA"/>
</dbReference>
<proteinExistence type="predicted"/>
<evidence type="ECO:0000313" key="3">
    <source>
        <dbReference type="Proteomes" id="UP001295684"/>
    </source>
</evidence>
<accession>A0AAD1X9K2</accession>
<reference evidence="2" key="1">
    <citation type="submission" date="2023-07" db="EMBL/GenBank/DDBJ databases">
        <authorList>
            <consortium name="AG Swart"/>
            <person name="Singh M."/>
            <person name="Singh A."/>
            <person name="Seah K."/>
            <person name="Emmerich C."/>
        </authorList>
    </citation>
    <scope>NUCLEOTIDE SEQUENCE</scope>
    <source>
        <strain evidence="2">DP1</strain>
    </source>
</reference>
<sequence length="190" mass="21526">MSRRARQTNLNPDLSPFQSQGVGMKCYVSQNVSTSDSPMGDLKAAHQKTPMMVKPNHFQNKKELQLNCTQLSLTLKGRERKFKGIQKGHTNERTQKFKGLGSVNQNNFEFACHSVESTPLKRNCSNSSIKSQNDIFITTMNPKSKLSHSFALKNKESDTGFLRREDNKEDRKSQSAIKSSLSMLREKAKQ</sequence>
<evidence type="ECO:0000256" key="1">
    <source>
        <dbReference type="SAM" id="MobiDB-lite"/>
    </source>
</evidence>